<reference evidence="1" key="1">
    <citation type="journal article" date="2019" name="bioRxiv">
        <title>The Genome of the Zebra Mussel, Dreissena polymorpha: A Resource for Invasive Species Research.</title>
        <authorList>
            <person name="McCartney M.A."/>
            <person name="Auch B."/>
            <person name="Kono T."/>
            <person name="Mallez S."/>
            <person name="Zhang Y."/>
            <person name="Obille A."/>
            <person name="Becker A."/>
            <person name="Abrahante J.E."/>
            <person name="Garbe J."/>
            <person name="Badalamenti J.P."/>
            <person name="Herman A."/>
            <person name="Mangelson H."/>
            <person name="Liachko I."/>
            <person name="Sullivan S."/>
            <person name="Sone E.D."/>
            <person name="Koren S."/>
            <person name="Silverstein K.A.T."/>
            <person name="Beckman K.B."/>
            <person name="Gohl D.M."/>
        </authorList>
    </citation>
    <scope>NUCLEOTIDE SEQUENCE</scope>
    <source>
        <strain evidence="1">Duluth1</strain>
        <tissue evidence="1">Whole animal</tissue>
    </source>
</reference>
<dbReference type="AlphaFoldDB" id="A0A9D4LSI5"/>
<dbReference type="Proteomes" id="UP000828390">
    <property type="component" value="Unassembled WGS sequence"/>
</dbReference>
<organism evidence="1 2">
    <name type="scientific">Dreissena polymorpha</name>
    <name type="common">Zebra mussel</name>
    <name type="synonym">Mytilus polymorpha</name>
    <dbReference type="NCBI Taxonomy" id="45954"/>
    <lineage>
        <taxon>Eukaryota</taxon>
        <taxon>Metazoa</taxon>
        <taxon>Spiralia</taxon>
        <taxon>Lophotrochozoa</taxon>
        <taxon>Mollusca</taxon>
        <taxon>Bivalvia</taxon>
        <taxon>Autobranchia</taxon>
        <taxon>Heteroconchia</taxon>
        <taxon>Euheterodonta</taxon>
        <taxon>Imparidentia</taxon>
        <taxon>Neoheterodontei</taxon>
        <taxon>Myida</taxon>
        <taxon>Dreissenoidea</taxon>
        <taxon>Dreissenidae</taxon>
        <taxon>Dreissena</taxon>
    </lineage>
</organism>
<sequence length="98" mass="10770">MGFGSENKPGKAICDSPAVVKDKNGSLRLEMKSDHPFLDQHSQYHTQSWRANGDISLILSKCSSDNPSISDIIATEKYVFGYACKGNQTFGEVVDLLM</sequence>
<keyword evidence="2" id="KW-1185">Reference proteome</keyword>
<protein>
    <submittedName>
        <fullName evidence="1">Uncharacterized protein</fullName>
    </submittedName>
</protein>
<reference evidence="1" key="2">
    <citation type="submission" date="2020-11" db="EMBL/GenBank/DDBJ databases">
        <authorList>
            <person name="McCartney M.A."/>
            <person name="Auch B."/>
            <person name="Kono T."/>
            <person name="Mallez S."/>
            <person name="Becker A."/>
            <person name="Gohl D.M."/>
            <person name="Silverstein K.A.T."/>
            <person name="Koren S."/>
            <person name="Bechman K.B."/>
            <person name="Herman A."/>
            <person name="Abrahante J.E."/>
            <person name="Garbe J."/>
        </authorList>
    </citation>
    <scope>NUCLEOTIDE SEQUENCE</scope>
    <source>
        <strain evidence="1">Duluth1</strain>
        <tissue evidence="1">Whole animal</tissue>
    </source>
</reference>
<evidence type="ECO:0000313" key="2">
    <source>
        <dbReference type="Proteomes" id="UP000828390"/>
    </source>
</evidence>
<gene>
    <name evidence="1" type="ORF">DPMN_026221</name>
</gene>
<proteinExistence type="predicted"/>
<dbReference type="EMBL" id="JAIWYP010000002">
    <property type="protein sequence ID" value="KAH3863241.1"/>
    <property type="molecule type" value="Genomic_DNA"/>
</dbReference>
<name>A0A9D4LSI5_DREPO</name>
<evidence type="ECO:0000313" key="1">
    <source>
        <dbReference type="EMBL" id="KAH3863241.1"/>
    </source>
</evidence>
<accession>A0A9D4LSI5</accession>
<comment type="caution">
    <text evidence="1">The sequence shown here is derived from an EMBL/GenBank/DDBJ whole genome shotgun (WGS) entry which is preliminary data.</text>
</comment>